<dbReference type="InterPro" id="IPR009936">
    <property type="entry name" value="DUF1468"/>
</dbReference>
<feature type="transmembrane region" description="Helical" evidence="1">
    <location>
        <begin position="132"/>
        <end position="159"/>
    </location>
</feature>
<sequence length="163" mass="17358">MKVKSQQDFFSGLLFTVVGIAFAWGATDYRIGDSARMGPGYFPLLLGVLLALLGTVMTFKAMVIETPEGEKVGRFAWRPLVFIIAANLVFGVALGGLPSLKVPALGLIVGIYALTFMASLAGDRFKAKEAAVLATVLAVLSYLAFVLVLKLQFVVWPALTVGS</sequence>
<evidence type="ECO:0000313" key="4">
    <source>
        <dbReference type="Proteomes" id="UP000008332"/>
    </source>
</evidence>
<protein>
    <recommendedName>
        <fullName evidence="2">DUF1468 domain-containing protein</fullName>
    </recommendedName>
</protein>
<dbReference type="EMBL" id="CP000267">
    <property type="protein sequence ID" value="ABD70922.1"/>
    <property type="molecule type" value="Genomic_DNA"/>
</dbReference>
<accession>Q21TI1</accession>
<dbReference type="Pfam" id="PF07331">
    <property type="entry name" value="TctB"/>
    <property type="match status" value="1"/>
</dbReference>
<feature type="transmembrane region" description="Helical" evidence="1">
    <location>
        <begin position="41"/>
        <end position="63"/>
    </location>
</feature>
<reference evidence="4" key="1">
    <citation type="submission" date="2006-02" db="EMBL/GenBank/DDBJ databases">
        <title>Complete sequence of chromosome of Rhodoferax ferrireducens DSM 15236.</title>
        <authorList>
            <person name="Copeland A."/>
            <person name="Lucas S."/>
            <person name="Lapidus A."/>
            <person name="Barry K."/>
            <person name="Detter J.C."/>
            <person name="Glavina del Rio T."/>
            <person name="Hammon N."/>
            <person name="Israni S."/>
            <person name="Pitluck S."/>
            <person name="Brettin T."/>
            <person name="Bruce D."/>
            <person name="Han C."/>
            <person name="Tapia R."/>
            <person name="Gilna P."/>
            <person name="Kiss H."/>
            <person name="Schmutz J."/>
            <person name="Larimer F."/>
            <person name="Land M."/>
            <person name="Kyrpides N."/>
            <person name="Ivanova N."/>
            <person name="Richardson P."/>
        </authorList>
    </citation>
    <scope>NUCLEOTIDE SEQUENCE [LARGE SCALE GENOMIC DNA]</scope>
    <source>
        <strain evidence="4">ATCC BAA-621 / DSM 15236 / T118</strain>
    </source>
</reference>
<dbReference type="AlphaFoldDB" id="Q21TI1"/>
<dbReference type="OrthoDB" id="7029611at2"/>
<evidence type="ECO:0000256" key="1">
    <source>
        <dbReference type="SAM" id="Phobius"/>
    </source>
</evidence>
<feature type="transmembrane region" description="Helical" evidence="1">
    <location>
        <begin position="102"/>
        <end position="120"/>
    </location>
</feature>
<evidence type="ECO:0000313" key="3">
    <source>
        <dbReference type="EMBL" id="ABD70922.1"/>
    </source>
</evidence>
<keyword evidence="1" id="KW-0472">Membrane</keyword>
<keyword evidence="1" id="KW-1133">Transmembrane helix</keyword>
<keyword evidence="1" id="KW-0812">Transmembrane</keyword>
<evidence type="ECO:0000259" key="2">
    <source>
        <dbReference type="Pfam" id="PF07331"/>
    </source>
</evidence>
<name>Q21TI1_ALBFT</name>
<gene>
    <name evidence="3" type="ordered locus">Rfer_3213</name>
</gene>
<dbReference type="HOGENOM" id="CLU_108885_1_0_4"/>
<dbReference type="STRING" id="338969.Rfer_3213"/>
<dbReference type="RefSeq" id="WP_011465485.1">
    <property type="nucleotide sequence ID" value="NC_007908.1"/>
</dbReference>
<proteinExistence type="predicted"/>
<dbReference type="Proteomes" id="UP000008332">
    <property type="component" value="Chromosome"/>
</dbReference>
<dbReference type="KEGG" id="rfr:Rfer_3213"/>
<dbReference type="eggNOG" id="ENOG502ZU9N">
    <property type="taxonomic scope" value="Bacteria"/>
</dbReference>
<feature type="domain" description="DUF1468" evidence="2">
    <location>
        <begin position="10"/>
        <end position="153"/>
    </location>
</feature>
<organism evidence="3 4">
    <name type="scientific">Albidiferax ferrireducens (strain ATCC BAA-621 / DSM 15236 / T118)</name>
    <name type="common">Rhodoferax ferrireducens</name>
    <dbReference type="NCBI Taxonomy" id="338969"/>
    <lineage>
        <taxon>Bacteria</taxon>
        <taxon>Pseudomonadati</taxon>
        <taxon>Pseudomonadota</taxon>
        <taxon>Betaproteobacteria</taxon>
        <taxon>Burkholderiales</taxon>
        <taxon>Comamonadaceae</taxon>
        <taxon>Rhodoferax</taxon>
    </lineage>
</organism>
<keyword evidence="4" id="KW-1185">Reference proteome</keyword>
<feature type="transmembrane region" description="Helical" evidence="1">
    <location>
        <begin position="75"/>
        <end position="96"/>
    </location>
</feature>